<evidence type="ECO:0000313" key="1">
    <source>
        <dbReference type="EMBL" id="KFE67981.1"/>
    </source>
</evidence>
<organism evidence="1 2">
    <name type="scientific">Hyalangium minutum</name>
    <dbReference type="NCBI Taxonomy" id="394096"/>
    <lineage>
        <taxon>Bacteria</taxon>
        <taxon>Pseudomonadati</taxon>
        <taxon>Myxococcota</taxon>
        <taxon>Myxococcia</taxon>
        <taxon>Myxococcales</taxon>
        <taxon>Cystobacterineae</taxon>
        <taxon>Archangiaceae</taxon>
        <taxon>Hyalangium</taxon>
    </lineage>
</organism>
<sequence>MILVSLGRAKARFVGEVLTRVGGVVSGAGPTVVKAKL</sequence>
<accession>A0A085WJW8</accession>
<proteinExistence type="predicted"/>
<dbReference type="Proteomes" id="UP000028725">
    <property type="component" value="Unassembled WGS sequence"/>
</dbReference>
<protein>
    <submittedName>
        <fullName evidence="1">Uncharacterized protein</fullName>
    </submittedName>
</protein>
<reference evidence="1 2" key="1">
    <citation type="submission" date="2014-04" db="EMBL/GenBank/DDBJ databases">
        <title>Genome assembly of Hyalangium minutum DSM 14724.</title>
        <authorList>
            <person name="Sharma G."/>
            <person name="Subramanian S."/>
        </authorList>
    </citation>
    <scope>NUCLEOTIDE SEQUENCE [LARGE SCALE GENOMIC DNA]</scope>
    <source>
        <strain evidence="1 2">DSM 14724</strain>
    </source>
</reference>
<dbReference type="EMBL" id="JMCB01000006">
    <property type="protein sequence ID" value="KFE67981.1"/>
    <property type="molecule type" value="Genomic_DNA"/>
</dbReference>
<keyword evidence="2" id="KW-1185">Reference proteome</keyword>
<dbReference type="AlphaFoldDB" id="A0A085WJW8"/>
<gene>
    <name evidence="1" type="ORF">DB31_7218</name>
</gene>
<evidence type="ECO:0000313" key="2">
    <source>
        <dbReference type="Proteomes" id="UP000028725"/>
    </source>
</evidence>
<name>A0A085WJW8_9BACT</name>
<comment type="caution">
    <text evidence="1">The sequence shown here is derived from an EMBL/GenBank/DDBJ whole genome shotgun (WGS) entry which is preliminary data.</text>
</comment>